<protein>
    <submittedName>
        <fullName evidence="1">Uncharacterized protein</fullName>
    </submittedName>
</protein>
<name>A0AC59EWX3_9VIRU</name>
<accession>A0AC59EWX3</accession>
<keyword evidence="2" id="KW-1185">Reference proteome</keyword>
<gene>
    <name evidence="1" type="ORF">PGCG_00129</name>
</gene>
<evidence type="ECO:0000313" key="1">
    <source>
        <dbReference type="EMBL" id="AGM15441.1"/>
    </source>
</evidence>
<proteinExistence type="predicted"/>
<reference evidence="1 2" key="1">
    <citation type="journal article" date="2013" name="Proc. Natl. Acad. Sci. U.S.A.">
        <title>Genome of Phaeocystis globosa virus PgV-16T highlights the common ancestry of the largest known DNA viruses infecting eukaryotes.</title>
        <authorList>
            <person name="Santini S."/>
            <person name="Jeudy S."/>
            <person name="Bartoli J."/>
            <person name="Poirot O."/>
            <person name="Lescot M."/>
            <person name="Abergel C."/>
            <person name="Barbe V."/>
            <person name="Wommack K.E."/>
            <person name="Noordeloos A.A."/>
            <person name="Brussaard C.P."/>
            <person name="Claverie J.M."/>
        </authorList>
    </citation>
    <scope>NUCLEOTIDE SEQUENCE [LARGE SCALE GENOMIC DNA]</scope>
    <source>
        <strain evidence="1 2">16T</strain>
    </source>
</reference>
<dbReference type="Proteomes" id="UP000204225">
    <property type="component" value="Segment"/>
</dbReference>
<organism evidence="1 2">
    <name type="scientific">Phaeocystis globosa virus PgV-16T</name>
    <dbReference type="NCBI Taxonomy" id="3071227"/>
    <lineage>
        <taxon>Viruses</taxon>
        <taxon>Varidnaviria</taxon>
        <taxon>Bamfordvirae</taxon>
        <taxon>Nucleocytoviricota</taxon>
        <taxon>Megaviricetes</taxon>
        <taxon>Imitervirales</taxon>
        <taxon>Mesomimiviridae</taxon>
        <taxon>Tethysvirus</taxon>
        <taxon>Tethysvirus hollandense</taxon>
    </lineage>
</organism>
<sequence length="125" mass="14781">MALSNLDKDNLTRLFQMINIDDYSDNQNALANIKKDYSNFGKLELIAKQISYLQTQAVEIYNNHQLSTEINEISCNFKKTPGTIYYLYEKNNIKFLSLISNKEWNSYDKFICEVLYDYDCNFKQL</sequence>
<evidence type="ECO:0000313" key="2">
    <source>
        <dbReference type="Proteomes" id="UP000204225"/>
    </source>
</evidence>
<dbReference type="EMBL" id="KC662249">
    <property type="protein sequence ID" value="AGM15441.1"/>
    <property type="molecule type" value="Genomic_DNA"/>
</dbReference>